<feature type="domain" description="Ig-like" evidence="9">
    <location>
        <begin position="110"/>
        <end position="180"/>
    </location>
</feature>
<keyword evidence="6" id="KW-1015">Disulfide bond</keyword>
<keyword evidence="4" id="KW-0677">Repeat</keyword>
<dbReference type="GO" id="GO:0007399">
    <property type="term" value="P:nervous system development"/>
    <property type="evidence" value="ECO:0007669"/>
    <property type="project" value="TreeGrafter"/>
</dbReference>
<keyword evidence="2" id="KW-1003">Cell membrane</keyword>
<name>A0A851ZDP4_9AVES</name>
<feature type="domain" description="Ig-like" evidence="9">
    <location>
        <begin position="287"/>
        <end position="372"/>
    </location>
</feature>
<dbReference type="SMART" id="SM00409">
    <property type="entry name" value="IG"/>
    <property type="match status" value="4"/>
</dbReference>
<dbReference type="PROSITE" id="PS50835">
    <property type="entry name" value="IG_LIKE"/>
    <property type="match status" value="5"/>
</dbReference>
<feature type="domain" description="Ig-like" evidence="9">
    <location>
        <begin position="201"/>
        <end position="283"/>
    </location>
</feature>
<evidence type="ECO:0000256" key="6">
    <source>
        <dbReference type="ARBA" id="ARBA00023157"/>
    </source>
</evidence>
<evidence type="ECO:0000256" key="3">
    <source>
        <dbReference type="ARBA" id="ARBA00022729"/>
    </source>
</evidence>
<evidence type="ECO:0000313" key="10">
    <source>
        <dbReference type="EMBL" id="NXD88068.1"/>
    </source>
</evidence>
<dbReference type="PANTHER" id="PTHR44170">
    <property type="entry name" value="PROTEIN SIDEKICK"/>
    <property type="match status" value="1"/>
</dbReference>
<evidence type="ECO:0000256" key="8">
    <source>
        <dbReference type="ARBA" id="ARBA00023319"/>
    </source>
</evidence>
<dbReference type="InterPro" id="IPR013783">
    <property type="entry name" value="Ig-like_fold"/>
</dbReference>
<dbReference type="FunFam" id="2.60.40.10:FF:000273">
    <property type="entry name" value="contactin-3 isoform X1"/>
    <property type="match status" value="1"/>
</dbReference>
<gene>
    <name evidence="10" type="primary">Cdon_1</name>
    <name evidence="10" type="ORF">HALSEN_R10159</name>
</gene>
<sequence>DLTPRFVSEPVSIIQSSGQPVHLRCSAEPAAARLSWLFNGEPLESKVGEVEIQSGALTIVSLSRSTSGRYQCVASSSVGAVVSRPAAVSMGSLADFDGALRPTTVAAEAGATAVLGCAVPESNPTAQVRFQVRGKWLEQSRDNYLILPSGKLQILNVSLEDKGSYKCAAYNPVTHDLRIEPAGRKLVVTRSSSGGFHILHPLAPQSLVVPRHSSLMLECVVSGSPPASVRWVKDGRDALRKGRWKLLHSHLVTDRLEASDAGNYSCVVGNKVGEVKYVNYSLTILEPASISKGLRDETVPAGATVNFWCEVRGSPAPSLAWLHNAAPLRLSPRHQPAGNRLRIRGVTREDSGLYQCVVDNGLAFAQSTGRLRVQPGKGSRPVIVSPPASTTVMDGEDVTLSCNATGLPIPIIRWYDSRGLMTSHPS</sequence>
<evidence type="ECO:0000259" key="9">
    <source>
        <dbReference type="PROSITE" id="PS50835"/>
    </source>
</evidence>
<evidence type="ECO:0000313" key="11">
    <source>
        <dbReference type="Proteomes" id="UP000648918"/>
    </source>
</evidence>
<organism evidence="10 11">
    <name type="scientific">Halcyon senegalensis</name>
    <dbReference type="NCBI Taxonomy" id="342381"/>
    <lineage>
        <taxon>Eukaryota</taxon>
        <taxon>Metazoa</taxon>
        <taxon>Chordata</taxon>
        <taxon>Craniata</taxon>
        <taxon>Vertebrata</taxon>
        <taxon>Euteleostomi</taxon>
        <taxon>Archelosauria</taxon>
        <taxon>Archosauria</taxon>
        <taxon>Dinosauria</taxon>
        <taxon>Saurischia</taxon>
        <taxon>Theropoda</taxon>
        <taxon>Coelurosauria</taxon>
        <taxon>Aves</taxon>
        <taxon>Neognathae</taxon>
        <taxon>Neoaves</taxon>
        <taxon>Telluraves</taxon>
        <taxon>Coraciimorphae</taxon>
        <taxon>Coraciiformes</taxon>
        <taxon>Alcedinidae</taxon>
        <taxon>Halcyon</taxon>
    </lineage>
</organism>
<dbReference type="GO" id="GO:0005886">
    <property type="term" value="C:plasma membrane"/>
    <property type="evidence" value="ECO:0007669"/>
    <property type="project" value="UniProtKB-SubCell"/>
</dbReference>
<keyword evidence="5" id="KW-0472">Membrane</keyword>
<evidence type="ECO:0000256" key="1">
    <source>
        <dbReference type="ARBA" id="ARBA00004236"/>
    </source>
</evidence>
<reference evidence="10" key="1">
    <citation type="submission" date="2019-09" db="EMBL/GenBank/DDBJ databases">
        <title>Bird 10,000 Genomes (B10K) Project - Family phase.</title>
        <authorList>
            <person name="Zhang G."/>
        </authorList>
    </citation>
    <scope>NUCLEOTIDE SEQUENCE</scope>
    <source>
        <strain evidence="10">B10K-DU-024-03</strain>
        <tissue evidence="10">Muscle</tissue>
    </source>
</reference>
<dbReference type="Pfam" id="PF07679">
    <property type="entry name" value="I-set"/>
    <property type="match status" value="1"/>
</dbReference>
<feature type="domain" description="Ig-like" evidence="9">
    <location>
        <begin position="381"/>
        <end position="426"/>
    </location>
</feature>
<keyword evidence="8" id="KW-0393">Immunoglobulin domain</keyword>
<dbReference type="Proteomes" id="UP000648918">
    <property type="component" value="Unassembled WGS sequence"/>
</dbReference>
<evidence type="ECO:0000256" key="5">
    <source>
        <dbReference type="ARBA" id="ARBA00023136"/>
    </source>
</evidence>
<evidence type="ECO:0000256" key="7">
    <source>
        <dbReference type="ARBA" id="ARBA00023180"/>
    </source>
</evidence>
<dbReference type="InterPro" id="IPR036179">
    <property type="entry name" value="Ig-like_dom_sf"/>
</dbReference>
<dbReference type="SUPFAM" id="SSF48726">
    <property type="entry name" value="Immunoglobulin"/>
    <property type="match status" value="5"/>
</dbReference>
<dbReference type="PIRSF" id="PIRSF000615">
    <property type="entry name" value="TyrPK_CSF1-R"/>
    <property type="match status" value="1"/>
</dbReference>
<feature type="domain" description="Ig-like" evidence="9">
    <location>
        <begin position="4"/>
        <end position="89"/>
    </location>
</feature>
<dbReference type="InterPro" id="IPR003598">
    <property type="entry name" value="Ig_sub2"/>
</dbReference>
<dbReference type="Pfam" id="PF13927">
    <property type="entry name" value="Ig_3"/>
    <property type="match status" value="4"/>
</dbReference>
<dbReference type="OrthoDB" id="9998697at2759"/>
<dbReference type="Gene3D" id="2.60.40.10">
    <property type="entry name" value="Immunoglobulins"/>
    <property type="match status" value="5"/>
</dbReference>
<dbReference type="EMBL" id="WBNJ01001013">
    <property type="protein sequence ID" value="NXD88068.1"/>
    <property type="molecule type" value="Genomic_DNA"/>
</dbReference>
<dbReference type="InterPro" id="IPR007110">
    <property type="entry name" value="Ig-like_dom"/>
</dbReference>
<keyword evidence="7" id="KW-0325">Glycoprotein</keyword>
<evidence type="ECO:0000256" key="4">
    <source>
        <dbReference type="ARBA" id="ARBA00022737"/>
    </source>
</evidence>
<accession>A0A851ZDP4</accession>
<proteinExistence type="predicted"/>
<dbReference type="InterPro" id="IPR013098">
    <property type="entry name" value="Ig_I-set"/>
</dbReference>
<dbReference type="PRINTS" id="PR01832">
    <property type="entry name" value="VEGFRECEPTOR"/>
</dbReference>
<dbReference type="InterPro" id="IPR003599">
    <property type="entry name" value="Ig_sub"/>
</dbReference>
<keyword evidence="3" id="KW-0732">Signal</keyword>
<protein>
    <submittedName>
        <fullName evidence="10">CDON protein</fullName>
    </submittedName>
</protein>
<feature type="non-terminal residue" evidence="10">
    <location>
        <position position="1"/>
    </location>
</feature>
<keyword evidence="11" id="KW-1185">Reference proteome</keyword>
<dbReference type="SMART" id="SM00408">
    <property type="entry name" value="IGc2"/>
    <property type="match status" value="4"/>
</dbReference>
<dbReference type="AlphaFoldDB" id="A0A851ZDP4"/>
<dbReference type="PANTHER" id="PTHR44170:SF1">
    <property type="entry name" value="CELL ADHESION MOLECULE-RELATED_DOWN-REGULATED BY ONCOGENES"/>
    <property type="match status" value="1"/>
</dbReference>
<dbReference type="GO" id="GO:0098609">
    <property type="term" value="P:cell-cell adhesion"/>
    <property type="evidence" value="ECO:0007669"/>
    <property type="project" value="TreeGrafter"/>
</dbReference>
<evidence type="ECO:0000256" key="2">
    <source>
        <dbReference type="ARBA" id="ARBA00022475"/>
    </source>
</evidence>
<comment type="subcellular location">
    <subcellularLocation>
        <location evidence="1">Cell membrane</location>
    </subcellularLocation>
</comment>
<feature type="non-terminal residue" evidence="10">
    <location>
        <position position="426"/>
    </location>
</feature>
<comment type="caution">
    <text evidence="10">The sequence shown here is derived from an EMBL/GenBank/DDBJ whole genome shotgun (WGS) entry which is preliminary data.</text>
</comment>